<feature type="transmembrane region" description="Helical" evidence="1">
    <location>
        <begin position="40"/>
        <end position="58"/>
    </location>
</feature>
<keyword evidence="1" id="KW-1133">Transmembrane helix</keyword>
<keyword evidence="3" id="KW-1185">Reference proteome</keyword>
<keyword evidence="1" id="KW-0812">Transmembrane</keyword>
<organism evidence="2 3">
    <name type="scientific">Pseudofrankia asymbiotica</name>
    <dbReference type="NCBI Taxonomy" id="1834516"/>
    <lineage>
        <taxon>Bacteria</taxon>
        <taxon>Bacillati</taxon>
        <taxon>Actinomycetota</taxon>
        <taxon>Actinomycetes</taxon>
        <taxon>Frankiales</taxon>
        <taxon>Frankiaceae</taxon>
        <taxon>Pseudofrankia</taxon>
    </lineage>
</organism>
<accession>A0A1V2I2F3</accession>
<dbReference type="AlphaFoldDB" id="A0A1V2I2F3"/>
<name>A0A1V2I2F3_9ACTN</name>
<comment type="caution">
    <text evidence="2">The sequence shown here is derived from an EMBL/GenBank/DDBJ whole genome shotgun (WGS) entry which is preliminary data.</text>
</comment>
<keyword evidence="1" id="KW-0472">Membrane</keyword>
<feature type="transmembrane region" description="Helical" evidence="1">
    <location>
        <begin position="12"/>
        <end position="34"/>
    </location>
</feature>
<evidence type="ECO:0000313" key="3">
    <source>
        <dbReference type="Proteomes" id="UP000188929"/>
    </source>
</evidence>
<dbReference type="EMBL" id="MOMC01000074">
    <property type="protein sequence ID" value="ONH24169.1"/>
    <property type="molecule type" value="Genomic_DNA"/>
</dbReference>
<dbReference type="STRING" id="1834516.BL253_30900"/>
<evidence type="ECO:0000313" key="2">
    <source>
        <dbReference type="EMBL" id="ONH24169.1"/>
    </source>
</evidence>
<sequence length="64" mass="7384">MRRYYYRSPWSPIIRWSLGFGLLFVVLSLFSFVASRVLSVVGPFVIVAGLVWAGFVVVSRMRDR</sequence>
<dbReference type="RefSeq" id="WP_076820924.1">
    <property type="nucleotide sequence ID" value="NZ_MOMC01000074.1"/>
</dbReference>
<reference evidence="3" key="1">
    <citation type="submission" date="2016-10" db="EMBL/GenBank/DDBJ databases">
        <title>Frankia sp. NRRL B-16386 Genome sequencing.</title>
        <authorList>
            <person name="Ghodhbane-Gtari F."/>
            <person name="Swanson E."/>
            <person name="Gueddou A."/>
            <person name="Hezbri K."/>
            <person name="Ktari K."/>
            <person name="Nouioui I."/>
            <person name="Morris K."/>
            <person name="Simpson S."/>
            <person name="Abebe-Akele F."/>
            <person name="Thomas K."/>
            <person name="Gtari M."/>
            <person name="Tisa L.S."/>
        </authorList>
    </citation>
    <scope>NUCLEOTIDE SEQUENCE [LARGE SCALE GENOMIC DNA]</scope>
    <source>
        <strain evidence="3">NRRL B-16386</strain>
    </source>
</reference>
<dbReference type="Proteomes" id="UP000188929">
    <property type="component" value="Unassembled WGS sequence"/>
</dbReference>
<proteinExistence type="predicted"/>
<evidence type="ECO:0000256" key="1">
    <source>
        <dbReference type="SAM" id="Phobius"/>
    </source>
</evidence>
<protein>
    <submittedName>
        <fullName evidence="2">Uncharacterized protein</fullName>
    </submittedName>
</protein>
<gene>
    <name evidence="2" type="ORF">BL253_30900</name>
</gene>